<keyword evidence="2" id="KW-1185">Reference proteome</keyword>
<accession>A0AC61RV78</accession>
<comment type="caution">
    <text evidence="1">The sequence shown here is derived from an EMBL/GenBank/DDBJ whole genome shotgun (WGS) entry which is preliminary data.</text>
</comment>
<organism evidence="1 2">
    <name type="scientific">Petralouisia muris</name>
    <dbReference type="NCBI Taxonomy" id="3032872"/>
    <lineage>
        <taxon>Bacteria</taxon>
        <taxon>Bacillati</taxon>
        <taxon>Bacillota</taxon>
        <taxon>Clostridia</taxon>
        <taxon>Lachnospirales</taxon>
        <taxon>Lachnospiraceae</taxon>
        <taxon>Petralouisia</taxon>
    </lineage>
</organism>
<gene>
    <name evidence="1" type="ORF">E5329_14210</name>
</gene>
<dbReference type="EMBL" id="SRYA01000027">
    <property type="protein sequence ID" value="TGY95572.1"/>
    <property type="molecule type" value="Genomic_DNA"/>
</dbReference>
<proteinExistence type="predicted"/>
<protein>
    <submittedName>
        <fullName evidence="1">Uncharacterized protein</fullName>
    </submittedName>
</protein>
<evidence type="ECO:0000313" key="1">
    <source>
        <dbReference type="EMBL" id="TGY95572.1"/>
    </source>
</evidence>
<evidence type="ECO:0000313" key="2">
    <source>
        <dbReference type="Proteomes" id="UP000304953"/>
    </source>
</evidence>
<reference evidence="1" key="1">
    <citation type="submission" date="2019-04" db="EMBL/GenBank/DDBJ databases">
        <title>Microbes associate with the intestines of laboratory mice.</title>
        <authorList>
            <person name="Navarre W."/>
            <person name="Wong E."/>
            <person name="Huang K."/>
            <person name="Tropini C."/>
            <person name="Ng K."/>
            <person name="Yu B."/>
        </authorList>
    </citation>
    <scope>NUCLEOTIDE SEQUENCE</scope>
    <source>
        <strain evidence="1">NM01_1-7b</strain>
    </source>
</reference>
<dbReference type="Proteomes" id="UP000304953">
    <property type="component" value="Unassembled WGS sequence"/>
</dbReference>
<sequence length="137" mass="15088">MLRRINQALPELLAGIVLYGVMLQVIGIWFVSDKEQYSIGLWAGVFLAMGMAVNMAIVIFDTVEEMAEGRSSRRASLYAALRYLAVVLAFGIVGYFKLGNVIVMFAGVMGLKVSAYLQPLTHKFLAAIQKKCLHGKD</sequence>
<name>A0AC61RV78_9FIRM</name>